<keyword evidence="4 8" id="KW-0812">Transmembrane</keyword>
<evidence type="ECO:0000313" key="10">
    <source>
        <dbReference type="Proteomes" id="UP000078532"/>
    </source>
</evidence>
<dbReference type="GO" id="GO:0016020">
    <property type="term" value="C:membrane"/>
    <property type="evidence" value="ECO:0007669"/>
    <property type="project" value="InterPro"/>
</dbReference>
<keyword evidence="1" id="KW-1003">Cell membrane</keyword>
<evidence type="ECO:0000256" key="3">
    <source>
        <dbReference type="ARBA" id="ARBA00022670"/>
    </source>
</evidence>
<evidence type="ECO:0000256" key="1">
    <source>
        <dbReference type="ARBA" id="ARBA00022475"/>
    </source>
</evidence>
<dbReference type="AlphaFoldDB" id="A0A1B7LKQ8"/>
<keyword evidence="3" id="KW-0645">Protease</keyword>
<dbReference type="SMART" id="SM00793">
    <property type="entry name" value="AgrB"/>
    <property type="match status" value="1"/>
</dbReference>
<keyword evidence="7 8" id="KW-0472">Membrane</keyword>
<feature type="transmembrane region" description="Helical" evidence="8">
    <location>
        <begin position="103"/>
        <end position="124"/>
    </location>
</feature>
<dbReference type="Proteomes" id="UP000078532">
    <property type="component" value="Unassembled WGS sequence"/>
</dbReference>
<keyword evidence="10" id="KW-1185">Reference proteome</keyword>
<dbReference type="GO" id="GO:0008233">
    <property type="term" value="F:peptidase activity"/>
    <property type="evidence" value="ECO:0007669"/>
    <property type="project" value="UniProtKB-KW"/>
</dbReference>
<name>A0A1B7LKQ8_9FIRM</name>
<dbReference type="RefSeq" id="WP_066665770.1">
    <property type="nucleotide sequence ID" value="NZ_LYVF01000002.1"/>
</dbReference>
<evidence type="ECO:0000256" key="4">
    <source>
        <dbReference type="ARBA" id="ARBA00022692"/>
    </source>
</evidence>
<dbReference type="Pfam" id="PF04647">
    <property type="entry name" value="AgrB"/>
    <property type="match status" value="1"/>
</dbReference>
<proteinExistence type="predicted"/>
<feature type="transmembrane region" description="Helical" evidence="8">
    <location>
        <begin position="145"/>
        <end position="165"/>
    </location>
</feature>
<dbReference type="GO" id="GO:0006508">
    <property type="term" value="P:proteolysis"/>
    <property type="evidence" value="ECO:0007669"/>
    <property type="project" value="UniProtKB-KW"/>
</dbReference>
<reference evidence="9 10" key="1">
    <citation type="submission" date="2016-04" db="EMBL/GenBank/DDBJ databases">
        <authorList>
            <person name="Evans L.H."/>
            <person name="Alamgir A."/>
            <person name="Owens N."/>
            <person name="Weber N.D."/>
            <person name="Virtaneva K."/>
            <person name="Barbian K."/>
            <person name="Babar A."/>
            <person name="Rosenke K."/>
        </authorList>
    </citation>
    <scope>NUCLEOTIDE SEQUENCE [LARGE SCALE GENOMIC DNA]</scope>
    <source>
        <strain evidence="9 10">LMa1</strain>
    </source>
</reference>
<accession>A0A1B7LKQ8</accession>
<dbReference type="InterPro" id="IPR006741">
    <property type="entry name" value="AgrB"/>
</dbReference>
<dbReference type="EMBL" id="LYVF01000002">
    <property type="protein sequence ID" value="OAT87052.1"/>
    <property type="molecule type" value="Genomic_DNA"/>
</dbReference>
<evidence type="ECO:0008006" key="11">
    <source>
        <dbReference type="Google" id="ProtNLM"/>
    </source>
</evidence>
<sequence>MFSAPHRFTGRLGEKLSRSADEMEIASYGLQMLALTAADLIAVLLVGWLLGCLTETLAVLLVAGLLRSFSGGAHSNSPLRCLIFGALAVPALGKIAATGAPLLPSAVLMAVITVGLLVSLPVVWRLAPVDSPAKPITSPHHRRNLHHLSVAGVVAVALLQSIMLLNQRPDLILAMEFGLLWQVFSLTTTGHRLLARLDRLLSLNLIRGGESI</sequence>
<comment type="caution">
    <text evidence="9">The sequence shown here is derived from an EMBL/GenBank/DDBJ whole genome shotgun (WGS) entry which is preliminary data.</text>
</comment>
<evidence type="ECO:0000313" key="9">
    <source>
        <dbReference type="EMBL" id="OAT87052.1"/>
    </source>
</evidence>
<keyword evidence="5" id="KW-0378">Hydrolase</keyword>
<dbReference type="GO" id="GO:0009372">
    <property type="term" value="P:quorum sensing"/>
    <property type="evidence" value="ECO:0007669"/>
    <property type="project" value="UniProtKB-KW"/>
</dbReference>
<organism evidence="9 10">
    <name type="scientific">Desulfotomaculum copahuensis</name>
    <dbReference type="NCBI Taxonomy" id="1838280"/>
    <lineage>
        <taxon>Bacteria</taxon>
        <taxon>Bacillati</taxon>
        <taxon>Bacillota</taxon>
        <taxon>Clostridia</taxon>
        <taxon>Eubacteriales</taxon>
        <taxon>Desulfotomaculaceae</taxon>
        <taxon>Desulfotomaculum</taxon>
    </lineage>
</organism>
<evidence type="ECO:0000256" key="6">
    <source>
        <dbReference type="ARBA" id="ARBA00022989"/>
    </source>
</evidence>
<keyword evidence="2" id="KW-0673">Quorum sensing</keyword>
<dbReference type="OrthoDB" id="2854767at2"/>
<evidence type="ECO:0000256" key="7">
    <source>
        <dbReference type="ARBA" id="ARBA00023136"/>
    </source>
</evidence>
<feature type="transmembrane region" description="Helical" evidence="8">
    <location>
        <begin position="40"/>
        <end position="66"/>
    </location>
</feature>
<keyword evidence="6 8" id="KW-1133">Transmembrane helix</keyword>
<protein>
    <recommendedName>
        <fullName evidence="11">Accessory regulator AgrB</fullName>
    </recommendedName>
</protein>
<evidence type="ECO:0000256" key="5">
    <source>
        <dbReference type="ARBA" id="ARBA00022801"/>
    </source>
</evidence>
<dbReference type="STRING" id="1838280.A6M21_01780"/>
<evidence type="ECO:0000256" key="8">
    <source>
        <dbReference type="SAM" id="Phobius"/>
    </source>
</evidence>
<gene>
    <name evidence="9" type="ORF">A6M21_01780</name>
</gene>
<evidence type="ECO:0000256" key="2">
    <source>
        <dbReference type="ARBA" id="ARBA00022654"/>
    </source>
</evidence>